<dbReference type="GO" id="GO:0004185">
    <property type="term" value="F:serine-type carboxypeptidase activity"/>
    <property type="evidence" value="ECO:0007669"/>
    <property type="project" value="UniProtKB-UniRule"/>
</dbReference>
<protein>
    <recommendedName>
        <fullName evidence="7">Carboxypeptidase</fullName>
        <ecNumber evidence="7">3.4.16.-</ecNumber>
    </recommendedName>
</protein>
<sequence>MDAHLRQPQQTTSYQALPLHAPHGDAVDIRERSKWPWWSLLLALAGCIGVGFTAQATVFATPSLSSTRVEPLCDASVRQLSGYLQVTNATKYFYWYFESRDNPTKDPLVLWLNGGPGASSLIGLLAENGPCLLDPDTLTLKDNPHAWNAHANVIWLDQPANVGFSQGPPTPPSQVGPNVHTFLENFLAQHPELHRRRLYLTGESYAGHYIPGIAHTILQGNAVKPSSEALNLQGILIVNGLTNVQVQAQHELDMVFENAYNVTLVPNDQLSVVKTMQTTAVDLARTCQHDSSVCPNATLAFIALQSQVNEYTTRDSLDIRQDCNVSSCSAKMTAIDAFLSQARVQTRLGVHPYHPSYSVSNGNVMTDFATDIATNYAPYVDTVLNAKVPVVLVAGDADLQCNWRGVQAWPEHLHWHGAHGYKSAPLQPHFIDHVQVGERRAHDLLVFYRVFNAGHMVPQDQPRTALAIFTAFLNHTA</sequence>
<dbReference type="InterPro" id="IPR001563">
    <property type="entry name" value="Peptidase_S10"/>
</dbReference>
<keyword evidence="5 7" id="KW-0378">Hydrolase</keyword>
<evidence type="ECO:0000256" key="1">
    <source>
        <dbReference type="ARBA" id="ARBA00009431"/>
    </source>
</evidence>
<keyword evidence="8" id="KW-0472">Membrane</keyword>
<gene>
    <name evidence="9" type="ORF">H257_05056</name>
</gene>
<dbReference type="InterPro" id="IPR029058">
    <property type="entry name" value="AB_hydrolase_fold"/>
</dbReference>
<dbReference type="GeneID" id="20807052"/>
<dbReference type="GO" id="GO:0006508">
    <property type="term" value="P:proteolysis"/>
    <property type="evidence" value="ECO:0007669"/>
    <property type="project" value="UniProtKB-KW"/>
</dbReference>
<dbReference type="EC" id="3.4.16.-" evidence="7"/>
<dbReference type="RefSeq" id="XP_009828077.1">
    <property type="nucleotide sequence ID" value="XM_009829775.1"/>
</dbReference>
<evidence type="ECO:0000256" key="3">
    <source>
        <dbReference type="ARBA" id="ARBA00022670"/>
    </source>
</evidence>
<dbReference type="OrthoDB" id="443318at2759"/>
<dbReference type="VEuPathDB" id="FungiDB:H257_05056"/>
<dbReference type="InterPro" id="IPR018202">
    <property type="entry name" value="Ser_caboxypep_ser_AS"/>
</dbReference>
<dbReference type="SUPFAM" id="SSF53474">
    <property type="entry name" value="alpha/beta-Hydrolases"/>
    <property type="match status" value="1"/>
</dbReference>
<keyword evidence="8" id="KW-0812">Transmembrane</keyword>
<comment type="similarity">
    <text evidence="1 7">Belongs to the peptidase S10 family.</text>
</comment>
<evidence type="ECO:0000256" key="6">
    <source>
        <dbReference type="ARBA" id="ARBA00023180"/>
    </source>
</evidence>
<organism evidence="9">
    <name type="scientific">Aphanomyces astaci</name>
    <name type="common">Crayfish plague agent</name>
    <dbReference type="NCBI Taxonomy" id="112090"/>
    <lineage>
        <taxon>Eukaryota</taxon>
        <taxon>Sar</taxon>
        <taxon>Stramenopiles</taxon>
        <taxon>Oomycota</taxon>
        <taxon>Saprolegniomycetes</taxon>
        <taxon>Saprolegniales</taxon>
        <taxon>Verrucalvaceae</taxon>
        <taxon>Aphanomyces</taxon>
    </lineage>
</organism>
<name>W4GU24_APHAT</name>
<dbReference type="PANTHER" id="PTHR11802">
    <property type="entry name" value="SERINE PROTEASE FAMILY S10 SERINE CARBOXYPEPTIDASE"/>
    <property type="match status" value="1"/>
</dbReference>
<keyword evidence="8" id="KW-1133">Transmembrane helix</keyword>
<dbReference type="Gene3D" id="3.40.50.1820">
    <property type="entry name" value="alpha/beta hydrolase"/>
    <property type="match status" value="1"/>
</dbReference>
<accession>W4GU24</accession>
<keyword evidence="2 7" id="KW-0121">Carboxypeptidase</keyword>
<proteinExistence type="inferred from homology"/>
<reference evidence="9" key="1">
    <citation type="submission" date="2013-12" db="EMBL/GenBank/DDBJ databases">
        <title>The Genome Sequence of Aphanomyces astaci APO3.</title>
        <authorList>
            <consortium name="The Broad Institute Genomics Platform"/>
            <person name="Russ C."/>
            <person name="Tyler B."/>
            <person name="van West P."/>
            <person name="Dieguez-Uribeondo J."/>
            <person name="Young S.K."/>
            <person name="Zeng Q."/>
            <person name="Gargeya S."/>
            <person name="Fitzgerald M."/>
            <person name="Abouelleil A."/>
            <person name="Alvarado L."/>
            <person name="Chapman S.B."/>
            <person name="Gainer-Dewar J."/>
            <person name="Goldberg J."/>
            <person name="Griggs A."/>
            <person name="Gujja S."/>
            <person name="Hansen M."/>
            <person name="Howarth C."/>
            <person name="Imamovic A."/>
            <person name="Ireland A."/>
            <person name="Larimer J."/>
            <person name="McCowan C."/>
            <person name="Murphy C."/>
            <person name="Pearson M."/>
            <person name="Poon T.W."/>
            <person name="Priest M."/>
            <person name="Roberts A."/>
            <person name="Saif S."/>
            <person name="Shea T."/>
            <person name="Sykes S."/>
            <person name="Wortman J."/>
            <person name="Nusbaum C."/>
            <person name="Birren B."/>
        </authorList>
    </citation>
    <scope>NUCLEOTIDE SEQUENCE [LARGE SCALE GENOMIC DNA]</scope>
    <source>
        <strain evidence="9">APO3</strain>
    </source>
</reference>
<dbReference type="EMBL" id="KI913122">
    <property type="protein sequence ID" value="ETV82408.1"/>
    <property type="molecule type" value="Genomic_DNA"/>
</dbReference>
<evidence type="ECO:0000256" key="7">
    <source>
        <dbReference type="RuleBase" id="RU361156"/>
    </source>
</evidence>
<evidence type="ECO:0000256" key="4">
    <source>
        <dbReference type="ARBA" id="ARBA00022729"/>
    </source>
</evidence>
<evidence type="ECO:0000256" key="8">
    <source>
        <dbReference type="SAM" id="Phobius"/>
    </source>
</evidence>
<dbReference type="PANTHER" id="PTHR11802:SF113">
    <property type="entry name" value="SERINE CARBOXYPEPTIDASE CTSA-4.1"/>
    <property type="match status" value="1"/>
</dbReference>
<evidence type="ECO:0000256" key="5">
    <source>
        <dbReference type="ARBA" id="ARBA00022801"/>
    </source>
</evidence>
<dbReference type="PRINTS" id="PR00724">
    <property type="entry name" value="CRBOXYPTASEC"/>
</dbReference>
<dbReference type="Gene3D" id="1.10.287.410">
    <property type="match status" value="1"/>
</dbReference>
<evidence type="ECO:0000313" key="9">
    <source>
        <dbReference type="EMBL" id="ETV82408.1"/>
    </source>
</evidence>
<keyword evidence="3 7" id="KW-0645">Protease</keyword>
<dbReference type="Pfam" id="PF00450">
    <property type="entry name" value="Peptidase_S10"/>
    <property type="match status" value="1"/>
</dbReference>
<keyword evidence="6" id="KW-0325">Glycoprotein</keyword>
<evidence type="ECO:0000256" key="2">
    <source>
        <dbReference type="ARBA" id="ARBA00022645"/>
    </source>
</evidence>
<feature type="transmembrane region" description="Helical" evidence="8">
    <location>
        <begin position="37"/>
        <end position="60"/>
    </location>
</feature>
<dbReference type="PROSITE" id="PS00131">
    <property type="entry name" value="CARBOXYPEPT_SER_SER"/>
    <property type="match status" value="1"/>
</dbReference>
<dbReference type="AlphaFoldDB" id="W4GU24"/>
<keyword evidence="4" id="KW-0732">Signal</keyword>